<gene>
    <name evidence="1" type="ORF">CUN48_12125</name>
</gene>
<accession>A0A2M8QAD0</accession>
<dbReference type="EMBL" id="PGTN01000098">
    <property type="protein sequence ID" value="PJF46766.1"/>
    <property type="molecule type" value="Genomic_DNA"/>
</dbReference>
<organism evidence="1 2">
    <name type="scientific">Candidatus Thermofonsia Clade 3 bacterium</name>
    <dbReference type="NCBI Taxonomy" id="2364212"/>
    <lineage>
        <taxon>Bacteria</taxon>
        <taxon>Bacillati</taxon>
        <taxon>Chloroflexota</taxon>
        <taxon>Candidatus Thermofontia</taxon>
        <taxon>Candidatus Thermofonsia Clade 3</taxon>
    </lineage>
</organism>
<evidence type="ECO:0000313" key="2">
    <source>
        <dbReference type="Proteomes" id="UP000230790"/>
    </source>
</evidence>
<dbReference type="Proteomes" id="UP000230790">
    <property type="component" value="Unassembled WGS sequence"/>
</dbReference>
<dbReference type="AlphaFoldDB" id="A0A2M8QAD0"/>
<sequence length="80" mass="9498">MDSSLIGKVEKAHRYAQERDRFQFLTFQVMVRGDNGEYLVTYDHGRWHCNSEYFKNHGVDSHTMAVERLLEGMLYEPEKV</sequence>
<comment type="caution">
    <text evidence="1">The sequence shown here is derived from an EMBL/GenBank/DDBJ whole genome shotgun (WGS) entry which is preliminary data.</text>
</comment>
<protein>
    <submittedName>
        <fullName evidence="1">Uncharacterized protein</fullName>
    </submittedName>
</protein>
<proteinExistence type="predicted"/>
<reference evidence="1 2" key="1">
    <citation type="submission" date="2017-11" db="EMBL/GenBank/DDBJ databases">
        <title>Evolution of Phototrophy in the Chloroflexi Phylum Driven by Horizontal Gene Transfer.</title>
        <authorList>
            <person name="Ward L.M."/>
            <person name="Hemp J."/>
            <person name="Shih P.M."/>
            <person name="Mcglynn S.E."/>
            <person name="Fischer W."/>
        </authorList>
    </citation>
    <scope>NUCLEOTIDE SEQUENCE [LARGE SCALE GENOMIC DNA]</scope>
    <source>
        <strain evidence="1">JP3_7</strain>
    </source>
</reference>
<name>A0A2M8QAD0_9CHLR</name>
<evidence type="ECO:0000313" key="1">
    <source>
        <dbReference type="EMBL" id="PJF46766.1"/>
    </source>
</evidence>